<comment type="caution">
    <text evidence="3">The sequence shown here is derived from an EMBL/GenBank/DDBJ whole genome shotgun (WGS) entry which is preliminary data.</text>
</comment>
<evidence type="ECO:0000313" key="3">
    <source>
        <dbReference type="EMBL" id="KAD4983111.1"/>
    </source>
</evidence>
<proteinExistence type="predicted"/>
<feature type="compositionally biased region" description="Basic and acidic residues" evidence="1">
    <location>
        <begin position="183"/>
        <end position="193"/>
    </location>
</feature>
<dbReference type="AlphaFoldDB" id="A0A5N6NPB0"/>
<keyword evidence="4" id="KW-1185">Reference proteome</keyword>
<dbReference type="OrthoDB" id="1730132at2759"/>
<evidence type="ECO:0000313" key="4">
    <source>
        <dbReference type="Proteomes" id="UP000326396"/>
    </source>
</evidence>
<dbReference type="EMBL" id="SZYD01000010">
    <property type="protein sequence ID" value="KAD4983111.1"/>
    <property type="molecule type" value="Genomic_DNA"/>
</dbReference>
<dbReference type="Pfam" id="PF12776">
    <property type="entry name" value="Myb_DNA-bind_3"/>
    <property type="match status" value="1"/>
</dbReference>
<evidence type="ECO:0000256" key="1">
    <source>
        <dbReference type="SAM" id="MobiDB-lite"/>
    </source>
</evidence>
<evidence type="ECO:0000259" key="2">
    <source>
        <dbReference type="Pfam" id="PF12776"/>
    </source>
</evidence>
<sequence length="338" mass="38205">MGEKHQWSNEEIKCLLETCIEEINNVGKRGLSLHKDSWNKLGRVLKEKFGMDFSQKQLKNAFDNLKAKYIGWMYLKNKTGNIYNSQTNTFSLTNEEWEQFKKGHPKASSLRTSTLPFPDLCAALFDGNAATRNRKWSSTQTTSIVGSSSIHRVQQCLLMDTEDDAGTSQHNTPEQTTDPSFEPTREPSLDPTHEPSPQPNPNKRPRTSKSTSISADDLANDMKKALQYLINGNEGPTVLECSDKLKLVGLDPVDPLFLAAYHIFGVSTGMREACMALPYLPEVLKGWLAMTARRNRHARHVNVDDDDEVEPHGTASDREYMNGLRDEIAEQMMQLWND</sequence>
<feature type="compositionally biased region" description="Polar residues" evidence="1">
    <location>
        <begin position="166"/>
        <end position="179"/>
    </location>
</feature>
<dbReference type="PANTHER" id="PTHR31704:SF40">
    <property type="entry name" value="MYB_SANT-LIKE DOMAIN-CONTAINING PROTEIN"/>
    <property type="match status" value="1"/>
</dbReference>
<organism evidence="3 4">
    <name type="scientific">Mikania micrantha</name>
    <name type="common">bitter vine</name>
    <dbReference type="NCBI Taxonomy" id="192012"/>
    <lineage>
        <taxon>Eukaryota</taxon>
        <taxon>Viridiplantae</taxon>
        <taxon>Streptophyta</taxon>
        <taxon>Embryophyta</taxon>
        <taxon>Tracheophyta</taxon>
        <taxon>Spermatophyta</taxon>
        <taxon>Magnoliopsida</taxon>
        <taxon>eudicotyledons</taxon>
        <taxon>Gunneridae</taxon>
        <taxon>Pentapetalae</taxon>
        <taxon>asterids</taxon>
        <taxon>campanulids</taxon>
        <taxon>Asterales</taxon>
        <taxon>Asteraceae</taxon>
        <taxon>Asteroideae</taxon>
        <taxon>Heliantheae alliance</taxon>
        <taxon>Eupatorieae</taxon>
        <taxon>Mikania</taxon>
    </lineage>
</organism>
<name>A0A5N6NPB0_9ASTR</name>
<dbReference type="PANTHER" id="PTHR31704">
    <property type="entry name" value="MYB/SANT-LIKE DNA-BINDING DOMAIN PROTEIN-RELATED"/>
    <property type="match status" value="1"/>
</dbReference>
<dbReference type="Proteomes" id="UP000326396">
    <property type="component" value="Linkage Group LG18"/>
</dbReference>
<gene>
    <name evidence="3" type="ORF">E3N88_19782</name>
</gene>
<feature type="region of interest" description="Disordered" evidence="1">
    <location>
        <begin position="163"/>
        <end position="215"/>
    </location>
</feature>
<accession>A0A5N6NPB0</accession>
<dbReference type="InterPro" id="IPR024752">
    <property type="entry name" value="Myb/SANT-like_dom"/>
</dbReference>
<reference evidence="3 4" key="1">
    <citation type="submission" date="2019-05" db="EMBL/GenBank/DDBJ databases">
        <title>Mikania micrantha, genome provides insights into the molecular mechanism of rapid growth.</title>
        <authorList>
            <person name="Liu B."/>
        </authorList>
    </citation>
    <scope>NUCLEOTIDE SEQUENCE [LARGE SCALE GENOMIC DNA]</scope>
    <source>
        <strain evidence="3">NLD-2019</strain>
        <tissue evidence="3">Leaf</tissue>
    </source>
</reference>
<feature type="domain" description="Myb/SANT-like" evidence="2">
    <location>
        <begin position="6"/>
        <end position="99"/>
    </location>
</feature>
<protein>
    <recommendedName>
        <fullName evidence="2">Myb/SANT-like domain-containing protein</fullName>
    </recommendedName>
</protein>